<keyword evidence="1" id="KW-0472">Membrane</keyword>
<comment type="caution">
    <text evidence="2">The sequence shown here is derived from an EMBL/GenBank/DDBJ whole genome shotgun (WGS) entry which is preliminary data.</text>
</comment>
<evidence type="ECO:0000313" key="3">
    <source>
        <dbReference type="Proteomes" id="UP001548189"/>
    </source>
</evidence>
<dbReference type="EMBL" id="JBEVCJ010000042">
    <property type="protein sequence ID" value="MET1257264.1"/>
    <property type="molecule type" value="Genomic_DNA"/>
</dbReference>
<evidence type="ECO:0008006" key="4">
    <source>
        <dbReference type="Google" id="ProtNLM"/>
    </source>
</evidence>
<accession>A0ABV2BZA2</accession>
<reference evidence="2 3" key="1">
    <citation type="submission" date="2024-06" db="EMBL/GenBank/DDBJ databases">
        <authorList>
            <person name="Li F."/>
        </authorList>
    </citation>
    <scope>NUCLEOTIDE SEQUENCE [LARGE SCALE GENOMIC DNA]</scope>
    <source>
        <strain evidence="2 3">GXAS 311</strain>
    </source>
</reference>
<keyword evidence="3" id="KW-1185">Reference proteome</keyword>
<dbReference type="RefSeq" id="WP_353897848.1">
    <property type="nucleotide sequence ID" value="NZ_JBEVCJ010000042.1"/>
</dbReference>
<feature type="transmembrane region" description="Helical" evidence="1">
    <location>
        <begin position="7"/>
        <end position="28"/>
    </location>
</feature>
<evidence type="ECO:0000256" key="1">
    <source>
        <dbReference type="SAM" id="Phobius"/>
    </source>
</evidence>
<keyword evidence="1" id="KW-0812">Transmembrane</keyword>
<protein>
    <recommendedName>
        <fullName evidence="4">Two-component sensor histidine kinase</fullName>
    </recommendedName>
</protein>
<dbReference type="Proteomes" id="UP001548189">
    <property type="component" value="Unassembled WGS sequence"/>
</dbReference>
<sequence length="123" mass="13871">MKIRSKLIATYTVATITPIIIICIVMAFKTINQSYDGFIENTQKEIHQINNAFNAFFDQVRKNVRFLSEMPAVKNVPLEITNYIGSPKQANARTNSPAEAAIHAAYLTFIQTHNDLLYVYMGG</sequence>
<keyword evidence="1" id="KW-1133">Transmembrane helix</keyword>
<organism evidence="2 3">
    <name type="scientific">Aliikangiella maris</name>
    <dbReference type="NCBI Taxonomy" id="3162458"/>
    <lineage>
        <taxon>Bacteria</taxon>
        <taxon>Pseudomonadati</taxon>
        <taxon>Pseudomonadota</taxon>
        <taxon>Gammaproteobacteria</taxon>
        <taxon>Oceanospirillales</taxon>
        <taxon>Pleioneaceae</taxon>
        <taxon>Aliikangiella</taxon>
    </lineage>
</organism>
<gene>
    <name evidence="2" type="ORF">ABVT43_19120</name>
</gene>
<name>A0ABV2BZA2_9GAMM</name>
<proteinExistence type="predicted"/>
<evidence type="ECO:0000313" key="2">
    <source>
        <dbReference type="EMBL" id="MET1257264.1"/>
    </source>
</evidence>